<comment type="subcellular location">
    <subcellularLocation>
        <location evidence="1">Secreted</location>
    </subcellularLocation>
</comment>
<comment type="caution">
    <text evidence="10">The sequence shown here is derived from an EMBL/GenBank/DDBJ whole genome shotgun (WGS) entry which is preliminary data.</text>
</comment>
<evidence type="ECO:0000256" key="3">
    <source>
        <dbReference type="ARBA" id="ARBA00022690"/>
    </source>
</evidence>
<evidence type="ECO:0000256" key="7">
    <source>
        <dbReference type="ARBA" id="ARBA00049646"/>
    </source>
</evidence>
<sequence>ATNVDKQCTAKAEKGLCKAKLPRWWFNTDSGKCELFYYGGCGGNQNRYLYKEDCEKTCAPKTLNETPLTTFSNKKANFDDKKGRLPGSGVGVCMEPPYTGPCKASFLRFYYDASSNTCRQFTYGGCRSNGNNFKAQRDCMRVCGGRRRGSLRPR</sequence>
<dbReference type="InterPro" id="IPR002223">
    <property type="entry name" value="Kunitz_BPTI"/>
</dbReference>
<evidence type="ECO:0000256" key="8">
    <source>
        <dbReference type="ARBA" id="ARBA00093388"/>
    </source>
</evidence>
<dbReference type="AlphaFoldDB" id="A0AAQ4ED63"/>
<dbReference type="InterPro" id="IPR036880">
    <property type="entry name" value="Kunitz_BPTI_sf"/>
</dbReference>
<dbReference type="PRINTS" id="PR00759">
    <property type="entry name" value="BASICPTASE"/>
</dbReference>
<dbReference type="EMBL" id="JARKHS020018090">
    <property type="protein sequence ID" value="KAK8772580.1"/>
    <property type="molecule type" value="Genomic_DNA"/>
</dbReference>
<dbReference type="SMART" id="SM00131">
    <property type="entry name" value="KU"/>
    <property type="match status" value="2"/>
</dbReference>
<dbReference type="CDD" id="cd00109">
    <property type="entry name" value="Kunitz-type"/>
    <property type="match status" value="1"/>
</dbReference>
<keyword evidence="5" id="KW-0722">Serine protease inhibitor</keyword>
<evidence type="ECO:0000256" key="6">
    <source>
        <dbReference type="ARBA" id="ARBA00023157"/>
    </source>
</evidence>
<keyword evidence="6" id="KW-1015">Disulfide bond</keyword>
<dbReference type="GO" id="GO:0004867">
    <property type="term" value="F:serine-type endopeptidase inhibitor activity"/>
    <property type="evidence" value="ECO:0007669"/>
    <property type="project" value="UniProtKB-KW"/>
</dbReference>
<feature type="domain" description="BPTI/Kunitz inhibitor" evidence="9">
    <location>
        <begin position="93"/>
        <end position="143"/>
    </location>
</feature>
<dbReference type="PANTHER" id="PTHR47247">
    <property type="entry name" value="KUNITZ-TYPE PROTEASE INHIBITOR 2"/>
    <property type="match status" value="1"/>
</dbReference>
<proteinExistence type="inferred from homology"/>
<protein>
    <recommendedName>
        <fullName evidence="9">BPTI/Kunitz inhibitor domain-containing protein</fullName>
    </recommendedName>
</protein>
<dbReference type="SUPFAM" id="SSF57362">
    <property type="entry name" value="BPTI-like"/>
    <property type="match status" value="2"/>
</dbReference>
<evidence type="ECO:0000259" key="9">
    <source>
        <dbReference type="PROSITE" id="PS50279"/>
    </source>
</evidence>
<evidence type="ECO:0000256" key="1">
    <source>
        <dbReference type="ARBA" id="ARBA00004613"/>
    </source>
</evidence>
<keyword evidence="11" id="KW-1185">Reference proteome</keyword>
<dbReference type="Proteomes" id="UP001321473">
    <property type="component" value="Unassembled WGS sequence"/>
</dbReference>
<dbReference type="PANTHER" id="PTHR47247:SF1">
    <property type="entry name" value="KUNITZ-TYPE PROTEASE INHIBITOR 2"/>
    <property type="match status" value="1"/>
</dbReference>
<dbReference type="PROSITE" id="PS50279">
    <property type="entry name" value="BPTI_KUNITZ_2"/>
    <property type="match status" value="2"/>
</dbReference>
<dbReference type="CDD" id="cd22592">
    <property type="entry name" value="Kunitz_BPTI"/>
    <property type="match status" value="1"/>
</dbReference>
<organism evidence="10 11">
    <name type="scientific">Amblyomma americanum</name>
    <name type="common">Lone star tick</name>
    <dbReference type="NCBI Taxonomy" id="6943"/>
    <lineage>
        <taxon>Eukaryota</taxon>
        <taxon>Metazoa</taxon>
        <taxon>Ecdysozoa</taxon>
        <taxon>Arthropoda</taxon>
        <taxon>Chelicerata</taxon>
        <taxon>Arachnida</taxon>
        <taxon>Acari</taxon>
        <taxon>Parasitiformes</taxon>
        <taxon>Ixodida</taxon>
        <taxon>Ixodoidea</taxon>
        <taxon>Ixodidae</taxon>
        <taxon>Amblyomminae</taxon>
        <taxon>Amblyomma</taxon>
    </lineage>
</organism>
<dbReference type="InterPro" id="IPR020901">
    <property type="entry name" value="Prtase_inh_Kunz-CS"/>
</dbReference>
<comment type="function">
    <text evidence="8">Serine protease inhibitor that inhibits trypsin at a molar ratio of 1:1.</text>
</comment>
<evidence type="ECO:0000313" key="10">
    <source>
        <dbReference type="EMBL" id="KAK8772580.1"/>
    </source>
</evidence>
<dbReference type="PROSITE" id="PS00280">
    <property type="entry name" value="BPTI_KUNITZ_1"/>
    <property type="match status" value="2"/>
</dbReference>
<dbReference type="GO" id="GO:0005576">
    <property type="term" value="C:extracellular region"/>
    <property type="evidence" value="ECO:0007669"/>
    <property type="project" value="UniProtKB-SubCell"/>
</dbReference>
<evidence type="ECO:0000256" key="2">
    <source>
        <dbReference type="ARBA" id="ARBA00022525"/>
    </source>
</evidence>
<evidence type="ECO:0000256" key="4">
    <source>
        <dbReference type="ARBA" id="ARBA00022737"/>
    </source>
</evidence>
<evidence type="ECO:0000313" key="11">
    <source>
        <dbReference type="Proteomes" id="UP001321473"/>
    </source>
</evidence>
<accession>A0AAQ4ED63</accession>
<feature type="non-terminal residue" evidence="10">
    <location>
        <position position="1"/>
    </location>
</feature>
<dbReference type="Gene3D" id="4.10.410.10">
    <property type="entry name" value="Pancreatic trypsin inhibitor Kunitz domain"/>
    <property type="match status" value="2"/>
</dbReference>
<dbReference type="Pfam" id="PF00014">
    <property type="entry name" value="Kunitz_BPTI"/>
    <property type="match status" value="2"/>
</dbReference>
<dbReference type="FunFam" id="4.10.410.10:FF:000020">
    <property type="entry name" value="Collagen, type VI, alpha 3"/>
    <property type="match status" value="1"/>
</dbReference>
<keyword evidence="4" id="KW-0677">Repeat</keyword>
<name>A0AAQ4ED63_AMBAM</name>
<keyword evidence="3" id="KW-0646">Protease inhibitor</keyword>
<evidence type="ECO:0000256" key="5">
    <source>
        <dbReference type="ARBA" id="ARBA00022900"/>
    </source>
</evidence>
<keyword evidence="2" id="KW-0964">Secreted</keyword>
<feature type="domain" description="BPTI/Kunitz inhibitor" evidence="9">
    <location>
        <begin position="8"/>
        <end position="58"/>
    </location>
</feature>
<gene>
    <name evidence="10" type="ORF">V5799_024176</name>
</gene>
<reference evidence="10 11" key="1">
    <citation type="journal article" date="2023" name="Arcadia Sci">
        <title>De novo assembly of a long-read Amblyomma americanum tick genome.</title>
        <authorList>
            <person name="Chou S."/>
            <person name="Poskanzer K.E."/>
            <person name="Rollins M."/>
            <person name="Thuy-Boun P.S."/>
        </authorList>
    </citation>
    <scope>NUCLEOTIDE SEQUENCE [LARGE SCALE GENOMIC DNA]</scope>
    <source>
        <strain evidence="10">F_SG_1</strain>
        <tissue evidence="10">Salivary glands</tissue>
    </source>
</reference>
<comment type="similarity">
    <text evidence="7">Belongs to the venom Kunitz-type family. 01 (intermediate) subfamily.</text>
</comment>